<dbReference type="AlphaFoldDB" id="A0A378LF61"/>
<dbReference type="GO" id="GO:1902600">
    <property type="term" value="P:proton transmembrane transport"/>
    <property type="evidence" value="ECO:0007669"/>
    <property type="project" value="InterPro"/>
</dbReference>
<evidence type="ECO:0000256" key="7">
    <source>
        <dbReference type="ARBA" id="ARBA00022958"/>
    </source>
</evidence>
<dbReference type="InterPro" id="IPR036291">
    <property type="entry name" value="NAD(P)-bd_dom_sf"/>
</dbReference>
<feature type="transmembrane region" description="Helical" evidence="11">
    <location>
        <begin position="335"/>
        <end position="355"/>
    </location>
</feature>
<dbReference type="PROSITE" id="PS51201">
    <property type="entry name" value="RCK_N"/>
    <property type="match status" value="1"/>
</dbReference>
<dbReference type="GO" id="GO:0015297">
    <property type="term" value="F:antiporter activity"/>
    <property type="evidence" value="ECO:0007669"/>
    <property type="project" value="UniProtKB-KW"/>
</dbReference>
<dbReference type="PANTHER" id="PTHR46157:SF4">
    <property type="entry name" value="K(+) EFFLUX ANTIPORTER 3, CHLOROPLASTIC"/>
    <property type="match status" value="1"/>
</dbReference>
<evidence type="ECO:0000256" key="1">
    <source>
        <dbReference type="ARBA" id="ARBA00004127"/>
    </source>
</evidence>
<keyword evidence="6 11" id="KW-0812">Transmembrane</keyword>
<evidence type="ECO:0000256" key="6">
    <source>
        <dbReference type="ARBA" id="ARBA00022692"/>
    </source>
</evidence>
<feature type="transmembrane region" description="Helical" evidence="11">
    <location>
        <begin position="190"/>
        <end position="211"/>
    </location>
</feature>
<dbReference type="EMBL" id="UGOY01000001">
    <property type="protein sequence ID" value="STY22721.1"/>
    <property type="molecule type" value="Genomic_DNA"/>
</dbReference>
<keyword evidence="9" id="KW-0406">Ion transport</keyword>
<feature type="transmembrane region" description="Helical" evidence="11">
    <location>
        <begin position="248"/>
        <end position="266"/>
    </location>
</feature>
<evidence type="ECO:0000256" key="3">
    <source>
        <dbReference type="ARBA" id="ARBA00022448"/>
    </source>
</evidence>
<dbReference type="GO" id="GO:0005886">
    <property type="term" value="C:plasma membrane"/>
    <property type="evidence" value="ECO:0007669"/>
    <property type="project" value="TreeGrafter"/>
</dbReference>
<keyword evidence="8 11" id="KW-1133">Transmembrane helix</keyword>
<dbReference type="RefSeq" id="WP_058477331.1">
    <property type="nucleotide sequence ID" value="NZ_CAAAIO010000040.1"/>
</dbReference>
<dbReference type="EMBL" id="LNYZ01000013">
    <property type="protein sequence ID" value="KTD77424.1"/>
    <property type="molecule type" value="Genomic_DNA"/>
</dbReference>
<dbReference type="FunFam" id="3.40.50.720:FF:000036">
    <property type="entry name" value="Glutathione-regulated potassium-efflux system protein KefB"/>
    <property type="match status" value="1"/>
</dbReference>
<keyword evidence="3" id="KW-0813">Transport</keyword>
<keyword evidence="7" id="KW-0630">Potassium</keyword>
<dbReference type="GO" id="GO:0006813">
    <property type="term" value="P:potassium ion transport"/>
    <property type="evidence" value="ECO:0007669"/>
    <property type="project" value="UniProtKB-KW"/>
</dbReference>
<dbReference type="GO" id="GO:0008324">
    <property type="term" value="F:monoatomic cation transmembrane transporter activity"/>
    <property type="evidence" value="ECO:0007669"/>
    <property type="project" value="InterPro"/>
</dbReference>
<dbReference type="PANTHER" id="PTHR46157">
    <property type="entry name" value="K(+) EFFLUX ANTIPORTER 3, CHLOROPLASTIC"/>
    <property type="match status" value="1"/>
</dbReference>
<reference evidence="13 15" key="1">
    <citation type="submission" date="2015-11" db="EMBL/GenBank/DDBJ databases">
        <title>Genomic analysis of 38 Legionella species identifies large and diverse effector repertoires.</title>
        <authorList>
            <person name="Burstein D."/>
            <person name="Amaro F."/>
            <person name="Zusman T."/>
            <person name="Lifshitz Z."/>
            <person name="Cohen O."/>
            <person name="Gilbert J.A."/>
            <person name="Pupko T."/>
            <person name="Shuman H.A."/>
            <person name="Segal G."/>
        </authorList>
    </citation>
    <scope>NUCLEOTIDE SEQUENCE [LARGE SCALE GENOMIC DNA]</scope>
    <source>
        <strain evidence="13 15">SC-18-C9</strain>
    </source>
</reference>
<evidence type="ECO:0000256" key="5">
    <source>
        <dbReference type="ARBA" id="ARBA00022538"/>
    </source>
</evidence>
<evidence type="ECO:0000313" key="13">
    <source>
        <dbReference type="EMBL" id="KTD77424.1"/>
    </source>
</evidence>
<dbReference type="InterPro" id="IPR003148">
    <property type="entry name" value="RCK_N"/>
</dbReference>
<feature type="transmembrane region" description="Helical" evidence="11">
    <location>
        <begin position="367"/>
        <end position="387"/>
    </location>
</feature>
<comment type="subcellular location">
    <subcellularLocation>
        <location evidence="1">Endomembrane system</location>
        <topology evidence="1">Multi-pass membrane protein</topology>
    </subcellularLocation>
</comment>
<dbReference type="Pfam" id="PF02254">
    <property type="entry name" value="TrkA_N"/>
    <property type="match status" value="1"/>
</dbReference>
<feature type="transmembrane region" description="Helical" evidence="11">
    <location>
        <begin position="116"/>
        <end position="135"/>
    </location>
</feature>
<dbReference type="GO" id="GO:0012505">
    <property type="term" value="C:endomembrane system"/>
    <property type="evidence" value="ECO:0007669"/>
    <property type="project" value="UniProtKB-SubCell"/>
</dbReference>
<evidence type="ECO:0000259" key="12">
    <source>
        <dbReference type="PROSITE" id="PS51201"/>
    </source>
</evidence>
<evidence type="ECO:0000256" key="4">
    <source>
        <dbReference type="ARBA" id="ARBA00022449"/>
    </source>
</evidence>
<dbReference type="Proteomes" id="UP000054820">
    <property type="component" value="Unassembled WGS sequence"/>
</dbReference>
<feature type="transmembrane region" description="Helical" evidence="11">
    <location>
        <begin position="86"/>
        <end position="110"/>
    </location>
</feature>
<dbReference type="Pfam" id="PF00999">
    <property type="entry name" value="Na_H_Exchanger"/>
    <property type="match status" value="1"/>
</dbReference>
<gene>
    <name evidence="14" type="primary">kefC_1</name>
    <name evidence="13" type="ORF">Lstg_1781</name>
    <name evidence="14" type="ORF">NCTC11991_01311</name>
</gene>
<keyword evidence="15" id="KW-1185">Reference proteome</keyword>
<dbReference type="Gene3D" id="1.20.1530.20">
    <property type="match status" value="1"/>
</dbReference>
<reference evidence="14 16" key="2">
    <citation type="submission" date="2018-06" db="EMBL/GenBank/DDBJ databases">
        <authorList>
            <consortium name="Pathogen Informatics"/>
            <person name="Doyle S."/>
        </authorList>
    </citation>
    <scope>NUCLEOTIDE SEQUENCE [LARGE SCALE GENOMIC DNA]</scope>
    <source>
        <strain evidence="14 16">NCTC11991</strain>
    </source>
</reference>
<feature type="transmembrane region" description="Helical" evidence="11">
    <location>
        <begin position="31"/>
        <end position="49"/>
    </location>
</feature>
<evidence type="ECO:0000256" key="11">
    <source>
        <dbReference type="SAM" id="Phobius"/>
    </source>
</evidence>
<proteinExistence type="inferred from homology"/>
<feature type="domain" description="RCK N-terminal" evidence="12">
    <location>
        <begin position="410"/>
        <end position="526"/>
    </location>
</feature>
<keyword evidence="10 11" id="KW-0472">Membrane</keyword>
<accession>A0A378LF61</accession>
<dbReference type="InterPro" id="IPR006153">
    <property type="entry name" value="Cation/H_exchanger_TM"/>
</dbReference>
<evidence type="ECO:0000256" key="2">
    <source>
        <dbReference type="ARBA" id="ARBA00005551"/>
    </source>
</evidence>
<feature type="transmembrane region" description="Helical" evidence="11">
    <location>
        <begin position="6"/>
        <end position="24"/>
    </location>
</feature>
<dbReference type="SUPFAM" id="SSF51735">
    <property type="entry name" value="NAD(P)-binding Rossmann-fold domains"/>
    <property type="match status" value="1"/>
</dbReference>
<sequence>MNGHLLLNIFIFLAAASIMVPIASRFKLGSVLGYLIVGILIGPFGLKLIGNAQQIMNFGEFGVIMMLFLIGLELEPAMLWKLRKLIIGLGDLQVLLTTCVLTGIGLMLGYNWQATLAVSMALSLSSTALVLQMLQEKNLLKTAEGETSFAVLLFQDIAVIPILIIIPLLAQHENIQINPHETSFIMHLPRWLHAILVAGIIGAVILVGQYLSRYLFKIIAKTNLREVFTAFSLALVVGVTLLMESIGVSPALGAFIAGVVLANSEYKHAVDADIQPFKGILLGLFFISVGMAMNFSLFSHHAMLIVAAVFTLIIIKAIILFFLGSIFDLTKLQSIGFAFALAQGSEFAFVLFDYAGATKVINQETAAFFTLVVALSMLATPFLMLFYHRFVIPKFMSFIPEREYDSFNERNGIILAGYGRFGQIIGRLLNGENITITVLEKNPEQIELLRKFGYVGYFGDASRLDLLKSAGAEHAKLLIVAVGNVDANLKIVKLAKQHFPHLKIFVRARNRRHAYELHRIGVDYFIRELFDSSLSMTKEVMKFLGYNNEDIRKKSSAFRKHDEATLIQSFDFFEEESELINFSRQAKGELERILQSS</sequence>
<dbReference type="Proteomes" id="UP000255110">
    <property type="component" value="Unassembled WGS sequence"/>
</dbReference>
<evidence type="ECO:0000313" key="15">
    <source>
        <dbReference type="Proteomes" id="UP000054820"/>
    </source>
</evidence>
<name>A0A378LF61_9GAMM</name>
<dbReference type="NCBIfam" id="TIGR00932">
    <property type="entry name" value="2a37"/>
    <property type="match status" value="1"/>
</dbReference>
<dbReference type="Gene3D" id="3.40.50.720">
    <property type="entry name" value="NAD(P)-binding Rossmann-like Domain"/>
    <property type="match status" value="1"/>
</dbReference>
<evidence type="ECO:0000313" key="14">
    <source>
        <dbReference type="EMBL" id="STY22721.1"/>
    </source>
</evidence>
<feature type="transmembrane region" description="Helical" evidence="11">
    <location>
        <begin position="55"/>
        <end position="74"/>
    </location>
</feature>
<dbReference type="InterPro" id="IPR004771">
    <property type="entry name" value="K/H_exchanger"/>
</dbReference>
<protein>
    <submittedName>
        <fullName evidence="14">Potassium:proton antiporter</fullName>
    </submittedName>
</protein>
<organism evidence="14 16">
    <name type="scientific">Legionella steigerwaltii</name>
    <dbReference type="NCBI Taxonomy" id="460"/>
    <lineage>
        <taxon>Bacteria</taxon>
        <taxon>Pseudomonadati</taxon>
        <taxon>Pseudomonadota</taxon>
        <taxon>Gammaproteobacteria</taxon>
        <taxon>Legionellales</taxon>
        <taxon>Legionellaceae</taxon>
        <taxon>Legionella</taxon>
    </lineage>
</organism>
<dbReference type="STRING" id="460.Lstg_1781"/>
<evidence type="ECO:0000256" key="8">
    <source>
        <dbReference type="ARBA" id="ARBA00022989"/>
    </source>
</evidence>
<dbReference type="InterPro" id="IPR038770">
    <property type="entry name" value="Na+/solute_symporter_sf"/>
</dbReference>
<dbReference type="OrthoDB" id="9781411at2"/>
<evidence type="ECO:0000313" key="16">
    <source>
        <dbReference type="Proteomes" id="UP000255110"/>
    </source>
</evidence>
<evidence type="ECO:0000256" key="10">
    <source>
        <dbReference type="ARBA" id="ARBA00023136"/>
    </source>
</evidence>
<feature type="transmembrane region" description="Helical" evidence="11">
    <location>
        <begin position="278"/>
        <end position="297"/>
    </location>
</feature>
<keyword evidence="5" id="KW-0633">Potassium transport</keyword>
<keyword evidence="4" id="KW-0050">Antiport</keyword>
<evidence type="ECO:0000256" key="9">
    <source>
        <dbReference type="ARBA" id="ARBA00023065"/>
    </source>
</evidence>
<feature type="transmembrane region" description="Helical" evidence="11">
    <location>
        <begin position="147"/>
        <end position="170"/>
    </location>
</feature>
<comment type="similarity">
    <text evidence="2">Belongs to the monovalent cation:proton antiporter 2 (CPA2) transporter (TC 2.A.37) family.</text>
</comment>
<feature type="transmembrane region" description="Helical" evidence="11">
    <location>
        <begin position="303"/>
        <end position="323"/>
    </location>
</feature>